<dbReference type="PROSITE" id="PS50977">
    <property type="entry name" value="HTH_TETR_2"/>
    <property type="match status" value="1"/>
</dbReference>
<reference evidence="6 7" key="1">
    <citation type="submission" date="2020-08" db="EMBL/GenBank/DDBJ databases">
        <title>Genomic Encyclopedia of Type Strains, Phase IV (KMG-IV): sequencing the most valuable type-strain genomes for metagenomic binning, comparative biology and taxonomic classification.</title>
        <authorList>
            <person name="Goeker M."/>
        </authorList>
    </citation>
    <scope>NUCLEOTIDE SEQUENCE [LARGE SCALE GENOMIC DNA]</scope>
    <source>
        <strain evidence="6 7">DSM 45385</strain>
    </source>
</reference>
<keyword evidence="7" id="KW-1185">Reference proteome</keyword>
<dbReference type="GO" id="GO:0003700">
    <property type="term" value="F:DNA-binding transcription factor activity"/>
    <property type="evidence" value="ECO:0007669"/>
    <property type="project" value="TreeGrafter"/>
</dbReference>
<evidence type="ECO:0000256" key="2">
    <source>
        <dbReference type="ARBA" id="ARBA00023125"/>
    </source>
</evidence>
<name>A0A7W8EEX3_9ACTN</name>
<dbReference type="Pfam" id="PF00440">
    <property type="entry name" value="TetR_N"/>
    <property type="match status" value="1"/>
</dbReference>
<proteinExistence type="predicted"/>
<dbReference type="PANTHER" id="PTHR30055">
    <property type="entry name" value="HTH-TYPE TRANSCRIPTIONAL REGULATOR RUTR"/>
    <property type="match status" value="1"/>
</dbReference>
<dbReference type="InterPro" id="IPR001647">
    <property type="entry name" value="HTH_TetR"/>
</dbReference>
<evidence type="ECO:0000259" key="5">
    <source>
        <dbReference type="PROSITE" id="PS50977"/>
    </source>
</evidence>
<keyword evidence="2 4" id="KW-0238">DNA-binding</keyword>
<dbReference type="EMBL" id="JACHIN010000002">
    <property type="protein sequence ID" value="MBB5076736.1"/>
    <property type="molecule type" value="Genomic_DNA"/>
</dbReference>
<gene>
    <name evidence="6" type="ORF">HNR40_002200</name>
</gene>
<evidence type="ECO:0000313" key="6">
    <source>
        <dbReference type="EMBL" id="MBB5076736.1"/>
    </source>
</evidence>
<dbReference type="Proteomes" id="UP000568380">
    <property type="component" value="Unassembled WGS sequence"/>
</dbReference>
<dbReference type="PRINTS" id="PR00455">
    <property type="entry name" value="HTHTETR"/>
</dbReference>
<dbReference type="InterPro" id="IPR009057">
    <property type="entry name" value="Homeodomain-like_sf"/>
</dbReference>
<evidence type="ECO:0000256" key="3">
    <source>
        <dbReference type="ARBA" id="ARBA00023163"/>
    </source>
</evidence>
<comment type="caution">
    <text evidence="6">The sequence shown here is derived from an EMBL/GenBank/DDBJ whole genome shotgun (WGS) entry which is preliminary data.</text>
</comment>
<protein>
    <submittedName>
        <fullName evidence="6">AcrR family transcriptional regulator</fullName>
    </submittedName>
</protein>
<dbReference type="Gene3D" id="1.10.357.10">
    <property type="entry name" value="Tetracycline Repressor, domain 2"/>
    <property type="match status" value="1"/>
</dbReference>
<dbReference type="PANTHER" id="PTHR30055:SF234">
    <property type="entry name" value="HTH-TYPE TRANSCRIPTIONAL REGULATOR BETI"/>
    <property type="match status" value="1"/>
</dbReference>
<evidence type="ECO:0000313" key="7">
    <source>
        <dbReference type="Proteomes" id="UP000568380"/>
    </source>
</evidence>
<evidence type="ECO:0000256" key="4">
    <source>
        <dbReference type="PROSITE-ProRule" id="PRU00335"/>
    </source>
</evidence>
<dbReference type="GO" id="GO:0000976">
    <property type="term" value="F:transcription cis-regulatory region binding"/>
    <property type="evidence" value="ECO:0007669"/>
    <property type="project" value="TreeGrafter"/>
</dbReference>
<dbReference type="RefSeq" id="WP_184960298.1">
    <property type="nucleotide sequence ID" value="NZ_JACHIN010000002.1"/>
</dbReference>
<evidence type="ECO:0000256" key="1">
    <source>
        <dbReference type="ARBA" id="ARBA00023015"/>
    </source>
</evidence>
<keyword evidence="1" id="KW-0805">Transcription regulation</keyword>
<dbReference type="SUPFAM" id="SSF46689">
    <property type="entry name" value="Homeodomain-like"/>
    <property type="match status" value="1"/>
</dbReference>
<accession>A0A7W8EEX3</accession>
<dbReference type="InterPro" id="IPR050109">
    <property type="entry name" value="HTH-type_TetR-like_transc_reg"/>
</dbReference>
<feature type="domain" description="HTH tetR-type" evidence="5">
    <location>
        <begin position="7"/>
        <end position="67"/>
    </location>
</feature>
<keyword evidence="3" id="KW-0804">Transcription</keyword>
<dbReference type="AlphaFoldDB" id="A0A7W8EEX3"/>
<feature type="DNA-binding region" description="H-T-H motif" evidence="4">
    <location>
        <begin position="30"/>
        <end position="49"/>
    </location>
</feature>
<organism evidence="6 7">
    <name type="scientific">Nonomuraea endophytica</name>
    <dbReference type="NCBI Taxonomy" id="714136"/>
    <lineage>
        <taxon>Bacteria</taxon>
        <taxon>Bacillati</taxon>
        <taxon>Actinomycetota</taxon>
        <taxon>Actinomycetes</taxon>
        <taxon>Streptosporangiales</taxon>
        <taxon>Streptosporangiaceae</taxon>
        <taxon>Nonomuraea</taxon>
    </lineage>
</organism>
<sequence length="227" mass="24284">MPRPLIPDRRGRILAAARQLILDKGWPDTTVADLAARAGIGKGAVYLEFADKAAILAAVLNRDMRELTAQVHRSVLSAPGLVDLPAVYRFAVEATLANPLMSALYLGDAAVLGEHVRGVGDERYLDRFRWLGDYVGQLQRAGVIDPAVSTESVVRVLGVFTLGLLHAPGVFGEMTAQELQEAVGLFADLVGRGLASDLPADPAAARETQLSLLARLDDQLGRLEEPA</sequence>